<dbReference type="Gene3D" id="3.40.30.10">
    <property type="entry name" value="Glutaredoxin"/>
    <property type="match status" value="1"/>
</dbReference>
<dbReference type="EMBL" id="JAWZYT010000143">
    <property type="protein sequence ID" value="KAK4327534.1"/>
    <property type="molecule type" value="Genomic_DNA"/>
</dbReference>
<feature type="binding site" evidence="2">
    <location>
        <position position="149"/>
    </location>
    <ligand>
        <name>Cu cation</name>
        <dbReference type="ChEBI" id="CHEBI:23378"/>
    </ligand>
</feature>
<dbReference type="GO" id="GO:0005739">
    <property type="term" value="C:mitochondrion"/>
    <property type="evidence" value="ECO:0007669"/>
    <property type="project" value="GOC"/>
</dbReference>
<evidence type="ECO:0000256" key="4">
    <source>
        <dbReference type="SAM" id="Phobius"/>
    </source>
</evidence>
<keyword evidence="4" id="KW-1133">Transmembrane helix</keyword>
<dbReference type="GO" id="GO:0033617">
    <property type="term" value="P:mitochondrial respiratory chain complex IV assembly"/>
    <property type="evidence" value="ECO:0007669"/>
    <property type="project" value="TreeGrafter"/>
</dbReference>
<evidence type="ECO:0000256" key="1">
    <source>
        <dbReference type="ARBA" id="ARBA00010996"/>
    </source>
</evidence>
<name>A0AAE1QIG7_9EUCA</name>
<feature type="disulfide bond" description="Redox-active" evidence="3">
    <location>
        <begin position="145"/>
        <end position="149"/>
    </location>
</feature>
<keyword evidence="2" id="KW-0186">Copper</keyword>
<comment type="similarity">
    <text evidence="1">Belongs to the SCO1/2 family.</text>
</comment>
<dbReference type="AlphaFoldDB" id="A0AAE1QIG7"/>
<proteinExistence type="inferred from homology"/>
<gene>
    <name evidence="5" type="ORF">Pmani_002015</name>
</gene>
<dbReference type="InterPro" id="IPR003782">
    <property type="entry name" value="SCO1/SenC"/>
</dbReference>
<feature type="binding site" evidence="2">
    <location>
        <position position="145"/>
    </location>
    <ligand>
        <name>Cu cation</name>
        <dbReference type="ChEBI" id="CHEBI:23378"/>
    </ligand>
</feature>
<dbReference type="InterPro" id="IPR036249">
    <property type="entry name" value="Thioredoxin-like_sf"/>
</dbReference>
<dbReference type="PANTHER" id="PTHR12151">
    <property type="entry name" value="ELECTRON TRANSPORT PROTIN SCO1/SENC FAMILY MEMBER"/>
    <property type="match status" value="1"/>
</dbReference>
<feature type="transmembrane region" description="Helical" evidence="4">
    <location>
        <begin position="69"/>
        <end position="91"/>
    </location>
</feature>
<feature type="binding site" evidence="2">
    <location>
        <position position="236"/>
    </location>
    <ligand>
        <name>Cu cation</name>
        <dbReference type="ChEBI" id="CHEBI:23378"/>
    </ligand>
</feature>
<evidence type="ECO:0000313" key="5">
    <source>
        <dbReference type="EMBL" id="KAK4327534.1"/>
    </source>
</evidence>
<dbReference type="SUPFAM" id="SSF52833">
    <property type="entry name" value="Thioredoxin-like"/>
    <property type="match status" value="1"/>
</dbReference>
<keyword evidence="6" id="KW-1185">Reference proteome</keyword>
<dbReference type="GO" id="GO:0046872">
    <property type="term" value="F:metal ion binding"/>
    <property type="evidence" value="ECO:0007669"/>
    <property type="project" value="UniProtKB-KW"/>
</dbReference>
<comment type="caution">
    <text evidence="5">The sequence shown here is derived from an EMBL/GenBank/DDBJ whole genome shotgun (WGS) entry which is preliminary data.</text>
</comment>
<keyword evidence="3" id="KW-1015">Disulfide bond</keyword>
<keyword evidence="4" id="KW-0472">Membrane</keyword>
<keyword evidence="2" id="KW-0479">Metal-binding</keyword>
<protein>
    <submittedName>
        <fullName evidence="5">Uncharacterized protein</fullName>
    </submittedName>
</protein>
<evidence type="ECO:0000313" key="6">
    <source>
        <dbReference type="Proteomes" id="UP001292094"/>
    </source>
</evidence>
<evidence type="ECO:0000256" key="2">
    <source>
        <dbReference type="PIRSR" id="PIRSR603782-1"/>
    </source>
</evidence>
<organism evidence="5 6">
    <name type="scientific">Petrolisthes manimaculis</name>
    <dbReference type="NCBI Taxonomy" id="1843537"/>
    <lineage>
        <taxon>Eukaryota</taxon>
        <taxon>Metazoa</taxon>
        <taxon>Ecdysozoa</taxon>
        <taxon>Arthropoda</taxon>
        <taxon>Crustacea</taxon>
        <taxon>Multicrustacea</taxon>
        <taxon>Malacostraca</taxon>
        <taxon>Eumalacostraca</taxon>
        <taxon>Eucarida</taxon>
        <taxon>Decapoda</taxon>
        <taxon>Pleocyemata</taxon>
        <taxon>Anomura</taxon>
        <taxon>Galatheoidea</taxon>
        <taxon>Porcellanidae</taxon>
        <taxon>Petrolisthes</taxon>
    </lineage>
</organism>
<evidence type="ECO:0000256" key="3">
    <source>
        <dbReference type="PIRSR" id="PIRSR603782-2"/>
    </source>
</evidence>
<dbReference type="Proteomes" id="UP001292094">
    <property type="component" value="Unassembled WGS sequence"/>
</dbReference>
<dbReference type="PANTHER" id="PTHR12151:SF5">
    <property type="entry name" value="AT19154P"/>
    <property type="match status" value="1"/>
</dbReference>
<reference evidence="5" key="1">
    <citation type="submission" date="2023-11" db="EMBL/GenBank/DDBJ databases">
        <title>Genome assemblies of two species of porcelain crab, Petrolisthes cinctipes and Petrolisthes manimaculis (Anomura: Porcellanidae).</title>
        <authorList>
            <person name="Angst P."/>
        </authorList>
    </citation>
    <scope>NUCLEOTIDE SEQUENCE</scope>
    <source>
        <strain evidence="5">PB745_02</strain>
        <tissue evidence="5">Gill</tissue>
    </source>
</reference>
<keyword evidence="4" id="KW-0812">Transmembrane</keyword>
<dbReference type="CDD" id="cd02968">
    <property type="entry name" value="SCO"/>
    <property type="match status" value="1"/>
</dbReference>
<accession>A0AAE1QIG7</accession>
<dbReference type="Pfam" id="PF02630">
    <property type="entry name" value="SCO1-SenC"/>
    <property type="match status" value="1"/>
</dbReference>
<dbReference type="FunFam" id="3.40.30.10:FF:000013">
    <property type="entry name" value="Blast:Protein SCO1 homolog, mitochondrial"/>
    <property type="match status" value="1"/>
</dbReference>
<sequence>MTTLISYLVRTRLTTKLDKRCIIPLLLQSPPTPTPHQLLLLSPLRTFCSEVPKSQPPQKKRPTGGKGPVTWKSLAITGVIGASLLAFMLYVRKEKEAAQARERKRALGKASIGGRFELIDHNGTPRTSEDFMGQWVLLYFGFTHCPDVCPDELEKMAKVVDDIEKLESGQRMQPLFITVDPKRDSQAAIKQYCAEFHPRLLGLTGSEEAIAQACRAYRVYFSAGPRDQDDDYIVDHTIILYLVNPEGDFVDYFGQNKTAEQVIASIVFSMKKFDDANKKGLLGSLGL</sequence>